<dbReference type="Proteomes" id="UP000035680">
    <property type="component" value="Unassembled WGS sequence"/>
</dbReference>
<dbReference type="WBParaSite" id="SVE_0502100.1">
    <property type="protein sequence ID" value="SVE_0502100.1"/>
    <property type="gene ID" value="SVE_0502100"/>
</dbReference>
<keyword evidence="10" id="KW-1185">Reference proteome</keyword>
<evidence type="ECO:0000256" key="7">
    <source>
        <dbReference type="SAM" id="Phobius"/>
    </source>
</evidence>
<dbReference type="GO" id="GO:0005200">
    <property type="term" value="F:structural constituent of cytoskeleton"/>
    <property type="evidence" value="ECO:0007669"/>
    <property type="project" value="TreeGrafter"/>
</dbReference>
<keyword evidence="3 5" id="KW-0175">Coiled coil</keyword>
<feature type="region of interest" description="Disordered" evidence="6">
    <location>
        <begin position="51"/>
        <end position="82"/>
    </location>
</feature>
<dbReference type="GO" id="GO:0006998">
    <property type="term" value="P:nuclear envelope organization"/>
    <property type="evidence" value="ECO:0007669"/>
    <property type="project" value="TreeGrafter"/>
</dbReference>
<dbReference type="GO" id="GO:0090435">
    <property type="term" value="P:protein localization to nuclear envelope"/>
    <property type="evidence" value="ECO:0007669"/>
    <property type="project" value="TreeGrafter"/>
</dbReference>
<dbReference type="GO" id="GO:0031507">
    <property type="term" value="P:heterochromatin formation"/>
    <property type="evidence" value="ECO:0007669"/>
    <property type="project" value="TreeGrafter"/>
</dbReference>
<dbReference type="PANTHER" id="PTHR45721">
    <property type="entry name" value="LAMIN DM0-RELATED"/>
    <property type="match status" value="1"/>
</dbReference>
<dbReference type="GO" id="GO:0007097">
    <property type="term" value="P:nuclear migration"/>
    <property type="evidence" value="ECO:0007669"/>
    <property type="project" value="TreeGrafter"/>
</dbReference>
<organism evidence="10 11">
    <name type="scientific">Strongyloides venezuelensis</name>
    <name type="common">Threadworm</name>
    <dbReference type="NCBI Taxonomy" id="75913"/>
    <lineage>
        <taxon>Eukaryota</taxon>
        <taxon>Metazoa</taxon>
        <taxon>Ecdysozoa</taxon>
        <taxon>Nematoda</taxon>
        <taxon>Chromadorea</taxon>
        <taxon>Rhabditida</taxon>
        <taxon>Tylenchina</taxon>
        <taxon>Panagrolaimomorpha</taxon>
        <taxon>Strongyloidoidea</taxon>
        <taxon>Strongyloididae</taxon>
        <taxon>Strongyloides</taxon>
    </lineage>
</organism>
<accession>A0A0K0F872</accession>
<evidence type="ECO:0000256" key="5">
    <source>
        <dbReference type="SAM" id="Coils"/>
    </source>
</evidence>
<feature type="coiled-coil region" evidence="5">
    <location>
        <begin position="98"/>
        <end position="231"/>
    </location>
</feature>
<evidence type="ECO:0000313" key="10">
    <source>
        <dbReference type="Proteomes" id="UP000035680"/>
    </source>
</evidence>
<proteinExistence type="predicted"/>
<keyword evidence="4" id="KW-0539">Nucleus</keyword>
<dbReference type="SMART" id="SM01391">
    <property type="entry name" value="Filament"/>
    <property type="match status" value="1"/>
</dbReference>
<keyword evidence="7" id="KW-1133">Transmembrane helix</keyword>
<keyword evidence="7" id="KW-0472">Membrane</keyword>
<dbReference type="PROSITE" id="PS51842">
    <property type="entry name" value="IF_ROD_2"/>
    <property type="match status" value="1"/>
</dbReference>
<protein>
    <submittedName>
        <fullName evidence="11">Lamin-C</fullName>
    </submittedName>
</protein>
<keyword evidence="2" id="KW-0403">Intermediate filament</keyword>
<feature type="coiled-coil region" evidence="5">
    <location>
        <begin position="285"/>
        <end position="386"/>
    </location>
</feature>
<dbReference type="PANTHER" id="PTHR45721:SF11">
    <property type="entry name" value="LAMIN DM0-RELATED"/>
    <property type="match status" value="1"/>
</dbReference>
<dbReference type="InterPro" id="IPR001322">
    <property type="entry name" value="Lamin_tail_dom"/>
</dbReference>
<evidence type="ECO:0000313" key="11">
    <source>
        <dbReference type="WBParaSite" id="SVE_0502100.1"/>
    </source>
</evidence>
<dbReference type="Gene3D" id="2.60.40.1260">
    <property type="entry name" value="Lamin Tail domain"/>
    <property type="match status" value="1"/>
</dbReference>
<evidence type="ECO:0000256" key="3">
    <source>
        <dbReference type="ARBA" id="ARBA00023054"/>
    </source>
</evidence>
<evidence type="ECO:0000259" key="8">
    <source>
        <dbReference type="PROSITE" id="PS51841"/>
    </source>
</evidence>
<dbReference type="Gene3D" id="1.20.5.1160">
    <property type="entry name" value="Vasodilator-stimulated phosphoprotein"/>
    <property type="match status" value="1"/>
</dbReference>
<evidence type="ECO:0000256" key="4">
    <source>
        <dbReference type="ARBA" id="ARBA00023242"/>
    </source>
</evidence>
<feature type="transmembrane region" description="Helical" evidence="7">
    <location>
        <begin position="21"/>
        <end position="41"/>
    </location>
</feature>
<dbReference type="GO" id="GO:0005652">
    <property type="term" value="C:nuclear lamina"/>
    <property type="evidence" value="ECO:0007669"/>
    <property type="project" value="TreeGrafter"/>
</dbReference>
<feature type="compositionally biased region" description="Polar residues" evidence="6">
    <location>
        <begin position="67"/>
        <end position="82"/>
    </location>
</feature>
<comment type="subcellular location">
    <subcellularLocation>
        <location evidence="1">Nucleus</location>
    </subcellularLocation>
</comment>
<dbReference type="InterPro" id="IPR036415">
    <property type="entry name" value="Lamin_tail_dom_sf"/>
</dbReference>
<evidence type="ECO:0000256" key="1">
    <source>
        <dbReference type="ARBA" id="ARBA00004123"/>
    </source>
</evidence>
<dbReference type="PROSITE" id="PS51841">
    <property type="entry name" value="LTD"/>
    <property type="match status" value="1"/>
</dbReference>
<dbReference type="AlphaFoldDB" id="A0A0K0F872"/>
<dbReference type="Pfam" id="PF00038">
    <property type="entry name" value="Filament"/>
    <property type="match status" value="1"/>
</dbReference>
<dbReference type="GO" id="GO:0005882">
    <property type="term" value="C:intermediate filament"/>
    <property type="evidence" value="ECO:0007669"/>
    <property type="project" value="UniProtKB-KW"/>
</dbReference>
<sequence length="601" mass="68880">MDENYIFLKRLQVIIYISNQFISVTLLFFWLLILTFLFKLFKINMSTVTPKKGTKRTTRKNAREASVATNESTSSSKVNLNTSTSPIKRTRVQEKYELGNLNNRLANYIDIVRRLENDKSQLELKLQEIETTYSVRNDKICTQLENELQDVRDRIDQLNRENASLAVERDRAEARLRDMTSQLNDWKSKAEYGEIITDQQAVKLKALEGEIKNLRDKLAFAEKAYHSEISEMKKTRIADVSAIHRDAENKYQSQFEEQMNALRKDYEDKFQASRQDIDNMYRSKLSEANDAVKHARENSAKATEEAAHLKIRLASFESSQSSLEKTVSDLRQKLSDSEDKVAGLRSEMNKRIAEKDIVINDMDQEIKNLMEQYRDLMDIKVQLDVELDAYRHLLEGEETRLNITNVSTADLSNRQDLNASSSFLSGSVLRNFFGTEKRTVKRPRIEEVQPVEQVVQIVDDEPITVVKNYNILAESFGSLEIAEVDTDGAFVKIQNKGTSSISLEGYKLRLASLEKDVVYKFTNKQPLVSNGTVTVYSANAGFKHNPPSNLVMKNQEWLLGDAFRLELADSNDEVVAFYEGKVTSTKEVDPVREGRESCTIM</sequence>
<reference evidence="10" key="1">
    <citation type="submission" date="2014-07" db="EMBL/GenBank/DDBJ databases">
        <authorList>
            <person name="Martin A.A"/>
            <person name="De Silva N."/>
        </authorList>
    </citation>
    <scope>NUCLEOTIDE SEQUENCE</scope>
</reference>
<evidence type="ECO:0000256" key="6">
    <source>
        <dbReference type="SAM" id="MobiDB-lite"/>
    </source>
</evidence>
<dbReference type="GO" id="GO:0051664">
    <property type="term" value="P:nuclear pore localization"/>
    <property type="evidence" value="ECO:0007669"/>
    <property type="project" value="TreeGrafter"/>
</dbReference>
<dbReference type="Pfam" id="PF00932">
    <property type="entry name" value="LTD"/>
    <property type="match status" value="1"/>
</dbReference>
<evidence type="ECO:0000256" key="2">
    <source>
        <dbReference type="ARBA" id="ARBA00022754"/>
    </source>
</evidence>
<dbReference type="InterPro" id="IPR039008">
    <property type="entry name" value="IF_rod_dom"/>
</dbReference>
<reference evidence="11" key="2">
    <citation type="submission" date="2015-08" db="UniProtKB">
        <authorList>
            <consortium name="WormBaseParasite"/>
        </authorList>
    </citation>
    <scope>IDENTIFICATION</scope>
</reference>
<dbReference type="Gene3D" id="1.20.5.170">
    <property type="match status" value="1"/>
</dbReference>
<keyword evidence="7" id="KW-0812">Transmembrane</keyword>
<dbReference type="STRING" id="75913.A0A0K0F872"/>
<feature type="domain" description="LTD" evidence="8">
    <location>
        <begin position="467"/>
        <end position="592"/>
    </location>
</feature>
<evidence type="ECO:0000259" key="9">
    <source>
        <dbReference type="PROSITE" id="PS51842"/>
    </source>
</evidence>
<name>A0A0K0F872_STRVS</name>
<dbReference type="SUPFAM" id="SSF74853">
    <property type="entry name" value="Lamin A/C globular tail domain"/>
    <property type="match status" value="1"/>
</dbReference>
<feature type="domain" description="IF rod" evidence="9">
    <location>
        <begin position="94"/>
        <end position="401"/>
    </location>
</feature>
<dbReference type="SUPFAM" id="SSF64593">
    <property type="entry name" value="Intermediate filament protein, coiled coil region"/>
    <property type="match status" value="2"/>
</dbReference>